<dbReference type="Gene3D" id="3.40.190.10">
    <property type="entry name" value="Periplasmic binding protein-like II"/>
    <property type="match status" value="1"/>
</dbReference>
<proteinExistence type="inferred from homology"/>
<protein>
    <submittedName>
        <fullName evidence="6">Sugar ABC transporter substrate-binding protein</fullName>
    </submittedName>
</protein>
<reference evidence="6" key="1">
    <citation type="journal article" date="2015" name="PeerJ">
        <title>First genomic representation of candidate bacterial phylum KSB3 points to enhanced environmental sensing as a trigger of wastewater bulking.</title>
        <authorList>
            <person name="Sekiguchi Y."/>
            <person name="Ohashi A."/>
            <person name="Parks D.H."/>
            <person name="Yamauchi T."/>
            <person name="Tyson G.W."/>
            <person name="Hugenholtz P."/>
        </authorList>
    </citation>
    <scope>NUCLEOTIDE SEQUENCE [LARGE SCALE GENOMIC DNA]</scope>
</reference>
<evidence type="ECO:0000256" key="4">
    <source>
        <dbReference type="ARBA" id="ARBA00022729"/>
    </source>
</evidence>
<evidence type="ECO:0000313" key="7">
    <source>
        <dbReference type="Proteomes" id="UP000030700"/>
    </source>
</evidence>
<keyword evidence="3" id="KW-0813">Transport</keyword>
<dbReference type="GO" id="GO:0030313">
    <property type="term" value="C:cell envelope"/>
    <property type="evidence" value="ECO:0007669"/>
    <property type="project" value="UniProtKB-SubCell"/>
</dbReference>
<evidence type="ECO:0000256" key="1">
    <source>
        <dbReference type="ARBA" id="ARBA00004196"/>
    </source>
</evidence>
<keyword evidence="4 5" id="KW-0732">Signal</keyword>
<dbReference type="PANTHER" id="PTHR43649:SF31">
    <property type="entry name" value="SN-GLYCEROL-3-PHOSPHATE-BINDING PERIPLASMIC PROTEIN UGPB"/>
    <property type="match status" value="1"/>
</dbReference>
<evidence type="ECO:0000256" key="5">
    <source>
        <dbReference type="SAM" id="SignalP"/>
    </source>
</evidence>
<feature type="chain" id="PRO_5006631491" evidence="5">
    <location>
        <begin position="22"/>
        <end position="453"/>
    </location>
</feature>
<dbReference type="STRING" id="1499966.U14_01159"/>
<feature type="signal peptide" evidence="5">
    <location>
        <begin position="1"/>
        <end position="21"/>
    </location>
</feature>
<name>A0A0S6VVN1_9BACT</name>
<evidence type="ECO:0000256" key="2">
    <source>
        <dbReference type="ARBA" id="ARBA00008520"/>
    </source>
</evidence>
<dbReference type="InterPro" id="IPR006059">
    <property type="entry name" value="SBP"/>
</dbReference>
<sequence length="453" mass="50151">MKKFVAMLLAGALLIPGLASAEKTKVRWFVGLGTGTNEQQLAPQEAVVKKFNESQNDIELSIEIVANAQAFDVLATQIAAGNAPDLVGPVGLRGRDSFKGAWLDLQPLVDKTKYDLSDFQKEMVDFYRVEGEGLLGLPFGIYPSYMFVNKTAFEEAGLPLPPQEYGKPYVDKDGKEKEWNFDTVKELAIELTVDKNGNAASDASFDPENIAQYGFGIQWTDARGVGTFFGPGSFVAADGKTAQIPAEWVEAWKWVYDGMWTSHFYPTNAGGNSDYMGQGNWFQTGNIAMDLIHQWYAGCCMAEFKDEWDTAVVPSFNGKTTAKMHADSFMISKTTKNADATFAVLQYLLGEASDELLQTYGAMPARISKQDAYFEKFAADKFPGKTINWQVVKDSAKYADNPNHESWMPSFQEANNKYNEFFTKLGNEAGLDVAKEAETLKGDLQKIFDAAKK</sequence>
<dbReference type="EMBL" id="DF820455">
    <property type="protein sequence ID" value="GAK49935.1"/>
    <property type="molecule type" value="Genomic_DNA"/>
</dbReference>
<dbReference type="Pfam" id="PF01547">
    <property type="entry name" value="SBP_bac_1"/>
    <property type="match status" value="1"/>
</dbReference>
<dbReference type="SUPFAM" id="SSF53850">
    <property type="entry name" value="Periplasmic binding protein-like II"/>
    <property type="match status" value="1"/>
</dbReference>
<accession>A0A0S6VVN1</accession>
<comment type="subcellular location">
    <subcellularLocation>
        <location evidence="1">Cell envelope</location>
    </subcellularLocation>
</comment>
<dbReference type="AlphaFoldDB" id="A0A0S6VVN1"/>
<evidence type="ECO:0000313" key="6">
    <source>
        <dbReference type="EMBL" id="GAK49935.1"/>
    </source>
</evidence>
<dbReference type="HOGENOM" id="CLU_552869_0_0_0"/>
<keyword evidence="7" id="KW-1185">Reference proteome</keyword>
<organism evidence="6">
    <name type="scientific">Candidatus Moduliflexus flocculans</name>
    <dbReference type="NCBI Taxonomy" id="1499966"/>
    <lineage>
        <taxon>Bacteria</taxon>
        <taxon>Candidatus Moduliflexota</taxon>
        <taxon>Candidatus Moduliflexia</taxon>
        <taxon>Candidatus Moduliflexales</taxon>
        <taxon>Candidatus Moduliflexaceae</taxon>
    </lineage>
</organism>
<dbReference type="Proteomes" id="UP000030700">
    <property type="component" value="Unassembled WGS sequence"/>
</dbReference>
<comment type="similarity">
    <text evidence="2">Belongs to the bacterial solute-binding protein 1 family.</text>
</comment>
<gene>
    <name evidence="6" type="ORF">U14_01159</name>
</gene>
<dbReference type="InterPro" id="IPR050490">
    <property type="entry name" value="Bact_solute-bd_prot1"/>
</dbReference>
<dbReference type="PANTHER" id="PTHR43649">
    <property type="entry name" value="ARABINOSE-BINDING PROTEIN-RELATED"/>
    <property type="match status" value="1"/>
</dbReference>
<evidence type="ECO:0000256" key="3">
    <source>
        <dbReference type="ARBA" id="ARBA00022448"/>
    </source>
</evidence>